<dbReference type="GO" id="GO:0009063">
    <property type="term" value="P:amino acid catabolic process"/>
    <property type="evidence" value="ECO:0007669"/>
    <property type="project" value="InterPro"/>
</dbReference>
<evidence type="ECO:0000313" key="5">
    <source>
        <dbReference type="EMBL" id="NIA70787.1"/>
    </source>
</evidence>
<comment type="cofactor">
    <cofactor evidence="1">
        <name>Mg(2+)</name>
        <dbReference type="ChEBI" id="CHEBI:18420"/>
    </cofactor>
</comment>
<dbReference type="EMBL" id="JAAQPH010000016">
    <property type="protein sequence ID" value="NIA70787.1"/>
    <property type="molecule type" value="Genomic_DNA"/>
</dbReference>
<dbReference type="Proteomes" id="UP000761264">
    <property type="component" value="Unassembled WGS sequence"/>
</dbReference>
<dbReference type="SUPFAM" id="SSF54826">
    <property type="entry name" value="Enolase N-terminal domain-like"/>
    <property type="match status" value="1"/>
</dbReference>
<dbReference type="InterPro" id="IPR013342">
    <property type="entry name" value="Mandelate_racemase_C"/>
</dbReference>
<dbReference type="Gene3D" id="3.30.390.10">
    <property type="entry name" value="Enolase-like, N-terminal domain"/>
    <property type="match status" value="1"/>
</dbReference>
<dbReference type="InterPro" id="IPR029017">
    <property type="entry name" value="Enolase-like_N"/>
</dbReference>
<proteinExistence type="predicted"/>
<keyword evidence="2" id="KW-0479">Metal-binding</keyword>
<keyword evidence="3" id="KW-0460">Magnesium</keyword>
<dbReference type="PANTHER" id="PTHR13794:SF58">
    <property type="entry name" value="MITOCHONDRIAL ENOLASE SUPERFAMILY MEMBER 1"/>
    <property type="match status" value="1"/>
</dbReference>
<keyword evidence="6" id="KW-1185">Reference proteome</keyword>
<evidence type="ECO:0000256" key="2">
    <source>
        <dbReference type="ARBA" id="ARBA00022723"/>
    </source>
</evidence>
<dbReference type="Pfam" id="PF13378">
    <property type="entry name" value="MR_MLE_C"/>
    <property type="match status" value="1"/>
</dbReference>
<accession>A0A967F0J8</accession>
<dbReference type="InterPro" id="IPR013341">
    <property type="entry name" value="Mandelate_racemase_N_dom"/>
</dbReference>
<dbReference type="AlphaFoldDB" id="A0A967F0J8"/>
<dbReference type="PANTHER" id="PTHR13794">
    <property type="entry name" value="ENOLASE SUPERFAMILY, MANDELATE RACEMASE"/>
    <property type="match status" value="1"/>
</dbReference>
<dbReference type="InterPro" id="IPR018110">
    <property type="entry name" value="Mandel_Rmase/mucon_lact_enz_CS"/>
</dbReference>
<evidence type="ECO:0000256" key="1">
    <source>
        <dbReference type="ARBA" id="ARBA00001946"/>
    </source>
</evidence>
<dbReference type="GO" id="GO:0000287">
    <property type="term" value="F:magnesium ion binding"/>
    <property type="evidence" value="ECO:0007669"/>
    <property type="project" value="TreeGrafter"/>
</dbReference>
<dbReference type="SMART" id="SM00922">
    <property type="entry name" value="MR_MLE"/>
    <property type="match status" value="1"/>
</dbReference>
<dbReference type="GO" id="GO:0016836">
    <property type="term" value="F:hydro-lyase activity"/>
    <property type="evidence" value="ECO:0007669"/>
    <property type="project" value="TreeGrafter"/>
</dbReference>
<dbReference type="SFLD" id="SFLDG00179">
    <property type="entry name" value="mandelate_racemase"/>
    <property type="match status" value="1"/>
</dbReference>
<dbReference type="Gene3D" id="3.20.20.120">
    <property type="entry name" value="Enolase-like C-terminal domain"/>
    <property type="match status" value="1"/>
</dbReference>
<gene>
    <name evidence="5" type="ORF">HBA54_19490</name>
</gene>
<reference evidence="5" key="1">
    <citation type="submission" date="2020-03" db="EMBL/GenBank/DDBJ databases">
        <title>Genome of Pelagibius litoralis DSM 21314T.</title>
        <authorList>
            <person name="Wang G."/>
        </authorList>
    </citation>
    <scope>NUCLEOTIDE SEQUENCE</scope>
    <source>
        <strain evidence="5">DSM 21314</strain>
    </source>
</reference>
<sequence>MEKLTIHSLVARAVLVPLDPPLTTASGVVAAAPLVLIDLKTEEGVTGCAYVFCYSPVVMGPIAETLRNIGDLVKGAAVAPQDLDRLLRARFRLLGVQGLVGMAMAGFDMAAWDALAKAAGLPLVSLLGGTVCAVPVYDSHSMLAADQAAAAAAESHAKGFGAIKVKIGHPGIAEDLAVIRATRDAAGPDMAIMVDYNQSLSVPEAMARARILDDEGLAWIEEPTIAEDFAGHAKIADAARTAVQLGENWWGLPDMQKAIAAGASDLAMIDVMKIGGVTGWMKAAALAEGAGLPVSSHLWPEVSAHLLAVTPGAHLLEYLDLAAPVLQQPAQVQGGKVVIRDEPGSGVAWDEAAVSRYAAD</sequence>
<dbReference type="Pfam" id="PF02746">
    <property type="entry name" value="MR_MLE_N"/>
    <property type="match status" value="1"/>
</dbReference>
<feature type="domain" description="Mandelate racemase/muconate lactonizing enzyme C-terminal" evidence="4">
    <location>
        <begin position="145"/>
        <end position="242"/>
    </location>
</feature>
<protein>
    <submittedName>
        <fullName evidence="5">Mandelate racemase</fullName>
    </submittedName>
</protein>
<dbReference type="GO" id="GO:0016052">
    <property type="term" value="P:carbohydrate catabolic process"/>
    <property type="evidence" value="ECO:0007669"/>
    <property type="project" value="TreeGrafter"/>
</dbReference>
<name>A0A967F0J8_9PROT</name>
<dbReference type="InterPro" id="IPR036849">
    <property type="entry name" value="Enolase-like_C_sf"/>
</dbReference>
<dbReference type="SUPFAM" id="SSF51604">
    <property type="entry name" value="Enolase C-terminal domain-like"/>
    <property type="match status" value="1"/>
</dbReference>
<dbReference type="InterPro" id="IPR029065">
    <property type="entry name" value="Enolase_C-like"/>
</dbReference>
<dbReference type="RefSeq" id="WP_167227757.1">
    <property type="nucleotide sequence ID" value="NZ_JAAQPH010000016.1"/>
</dbReference>
<dbReference type="InterPro" id="IPR046945">
    <property type="entry name" value="RHMD-like"/>
</dbReference>
<organism evidence="5 6">
    <name type="scientific">Pelagibius litoralis</name>
    <dbReference type="NCBI Taxonomy" id="374515"/>
    <lineage>
        <taxon>Bacteria</taxon>
        <taxon>Pseudomonadati</taxon>
        <taxon>Pseudomonadota</taxon>
        <taxon>Alphaproteobacteria</taxon>
        <taxon>Rhodospirillales</taxon>
        <taxon>Rhodovibrionaceae</taxon>
        <taxon>Pelagibius</taxon>
    </lineage>
</organism>
<dbReference type="PROSITE" id="PS00909">
    <property type="entry name" value="MR_MLE_2"/>
    <property type="match status" value="1"/>
</dbReference>
<dbReference type="SFLD" id="SFLDS00001">
    <property type="entry name" value="Enolase"/>
    <property type="match status" value="1"/>
</dbReference>
<evidence type="ECO:0000259" key="4">
    <source>
        <dbReference type="SMART" id="SM00922"/>
    </source>
</evidence>
<comment type="caution">
    <text evidence="5">The sequence shown here is derived from an EMBL/GenBank/DDBJ whole genome shotgun (WGS) entry which is preliminary data.</text>
</comment>
<evidence type="ECO:0000256" key="3">
    <source>
        <dbReference type="ARBA" id="ARBA00022842"/>
    </source>
</evidence>
<evidence type="ECO:0000313" key="6">
    <source>
        <dbReference type="Proteomes" id="UP000761264"/>
    </source>
</evidence>